<feature type="chain" id="PRO_5019114880" description="DUF1795 domain-containing protein" evidence="1">
    <location>
        <begin position="26"/>
        <end position="156"/>
    </location>
</feature>
<evidence type="ECO:0000313" key="3">
    <source>
        <dbReference type="Proteomes" id="UP000287823"/>
    </source>
</evidence>
<organism evidence="2 3">
    <name type="scientific">Aliidiomarina soli</name>
    <dbReference type="NCBI Taxonomy" id="1928574"/>
    <lineage>
        <taxon>Bacteria</taxon>
        <taxon>Pseudomonadati</taxon>
        <taxon>Pseudomonadota</taxon>
        <taxon>Gammaproteobacteria</taxon>
        <taxon>Alteromonadales</taxon>
        <taxon>Idiomarinaceae</taxon>
        <taxon>Aliidiomarina</taxon>
    </lineage>
</organism>
<evidence type="ECO:0000313" key="2">
    <source>
        <dbReference type="EMBL" id="RUO33248.1"/>
    </source>
</evidence>
<proteinExistence type="predicted"/>
<keyword evidence="1" id="KW-0732">Signal</keyword>
<comment type="caution">
    <text evidence="2">The sequence shown here is derived from an EMBL/GenBank/DDBJ whole genome shotgun (WGS) entry which is preliminary data.</text>
</comment>
<dbReference type="Proteomes" id="UP000287823">
    <property type="component" value="Unassembled WGS sequence"/>
</dbReference>
<dbReference type="Gene3D" id="3.40.1000.10">
    <property type="entry name" value="Mog1/PsbP, alpha/beta/alpha sandwich"/>
    <property type="match status" value="1"/>
</dbReference>
<sequence length="156" mass="17675">MKSVKKAFLPMILLLSLSASSAVLAQPVESTDFEFTPPSFPREVGGQVFQYFLPAADGFAANVNLQIQPYEGSLEDYEALSVQQFEQLDFEMLDLARGDNELIFEYTGSMQGTEFHWFSRVLKEGNYFYVVTATALAERWDTEREALVESVDSFRL</sequence>
<gene>
    <name evidence="2" type="ORF">CWE14_08480</name>
</gene>
<protein>
    <recommendedName>
        <fullName evidence="4">DUF1795 domain-containing protein</fullName>
    </recommendedName>
</protein>
<accession>A0A432WHJ3</accession>
<feature type="signal peptide" evidence="1">
    <location>
        <begin position="1"/>
        <end position="25"/>
    </location>
</feature>
<keyword evidence="3" id="KW-1185">Reference proteome</keyword>
<dbReference type="EMBL" id="PIPO01000003">
    <property type="protein sequence ID" value="RUO33248.1"/>
    <property type="molecule type" value="Genomic_DNA"/>
</dbReference>
<dbReference type="RefSeq" id="WP_126798967.1">
    <property type="nucleotide sequence ID" value="NZ_PIPO01000003.1"/>
</dbReference>
<reference evidence="2 3" key="1">
    <citation type="journal article" date="2011" name="Front. Microbiol.">
        <title>Genomic signatures of strain selection and enhancement in Bacillus atrophaeus var. globigii, a historical biowarfare simulant.</title>
        <authorList>
            <person name="Gibbons H.S."/>
            <person name="Broomall S.M."/>
            <person name="McNew L.A."/>
            <person name="Daligault H."/>
            <person name="Chapman C."/>
            <person name="Bruce D."/>
            <person name="Karavis M."/>
            <person name="Krepps M."/>
            <person name="McGregor P.A."/>
            <person name="Hong C."/>
            <person name="Park K.H."/>
            <person name="Akmal A."/>
            <person name="Feldman A."/>
            <person name="Lin J.S."/>
            <person name="Chang W.E."/>
            <person name="Higgs B.W."/>
            <person name="Demirev P."/>
            <person name="Lindquist J."/>
            <person name="Liem A."/>
            <person name="Fochler E."/>
            <person name="Read T.D."/>
            <person name="Tapia R."/>
            <person name="Johnson S."/>
            <person name="Bishop-Lilly K.A."/>
            <person name="Detter C."/>
            <person name="Han C."/>
            <person name="Sozhamannan S."/>
            <person name="Rosenzweig C.N."/>
            <person name="Skowronski E.W."/>
        </authorList>
    </citation>
    <scope>NUCLEOTIDE SEQUENCE [LARGE SCALE GENOMIC DNA]</scope>
    <source>
        <strain evidence="2 3">Y4G10-17</strain>
    </source>
</reference>
<dbReference type="AlphaFoldDB" id="A0A432WHJ3"/>
<evidence type="ECO:0008006" key="4">
    <source>
        <dbReference type="Google" id="ProtNLM"/>
    </source>
</evidence>
<evidence type="ECO:0000256" key="1">
    <source>
        <dbReference type="SAM" id="SignalP"/>
    </source>
</evidence>
<name>A0A432WHJ3_9GAMM</name>